<proteinExistence type="predicted"/>
<gene>
    <name evidence="1" type="ORF">DBB42_03200</name>
</gene>
<name>A0A2R7UQB3_PSEDL</name>
<evidence type="ECO:0000313" key="1">
    <source>
        <dbReference type="EMBL" id="PTU53672.1"/>
    </source>
</evidence>
<dbReference type="EMBL" id="QANO01000074">
    <property type="protein sequence ID" value="PTU53672.1"/>
    <property type="molecule type" value="Genomic_DNA"/>
</dbReference>
<organism evidence="1 2">
    <name type="scientific">Pseudomonas plecoglossicida</name>
    <dbReference type="NCBI Taxonomy" id="70775"/>
    <lineage>
        <taxon>Bacteria</taxon>
        <taxon>Pseudomonadati</taxon>
        <taxon>Pseudomonadota</taxon>
        <taxon>Gammaproteobacteria</taxon>
        <taxon>Pseudomonadales</taxon>
        <taxon>Pseudomonadaceae</taxon>
        <taxon>Pseudomonas</taxon>
    </lineage>
</organism>
<reference evidence="1 2" key="1">
    <citation type="submission" date="2018-04" db="EMBL/GenBank/DDBJ databases">
        <authorList>
            <person name="Go L.Y."/>
            <person name="Mitchell J.A."/>
        </authorList>
    </citation>
    <scope>NUCLEOTIDE SEQUENCE [LARGE SCALE GENOMIC DNA]</scope>
    <source>
        <strain evidence="1 2">KCJK7865</strain>
    </source>
</reference>
<dbReference type="RefSeq" id="WP_108480059.1">
    <property type="nucleotide sequence ID" value="NZ_QANO01000074.1"/>
</dbReference>
<accession>A0A2R7UQB3</accession>
<dbReference type="Proteomes" id="UP000244874">
    <property type="component" value="Unassembled WGS sequence"/>
</dbReference>
<dbReference type="AlphaFoldDB" id="A0A2R7UQB3"/>
<protein>
    <submittedName>
        <fullName evidence="1">Uncharacterized protein</fullName>
    </submittedName>
</protein>
<evidence type="ECO:0000313" key="2">
    <source>
        <dbReference type="Proteomes" id="UP000244874"/>
    </source>
</evidence>
<sequence>MSLTRHIILTQTSLEHVLSSVRGLHDMSTELLAEEVFRQMSELAANRLTPITIWCGRGGLYRSKLDAIRNGEQLVESALLVATPDLAELAIEARHG</sequence>
<comment type="caution">
    <text evidence="1">The sequence shown here is derived from an EMBL/GenBank/DDBJ whole genome shotgun (WGS) entry which is preliminary data.</text>
</comment>